<organism evidence="2 3">
    <name type="scientific">Labedaea rhizosphaerae</name>
    <dbReference type="NCBI Taxonomy" id="598644"/>
    <lineage>
        <taxon>Bacteria</taxon>
        <taxon>Bacillati</taxon>
        <taxon>Actinomycetota</taxon>
        <taxon>Actinomycetes</taxon>
        <taxon>Pseudonocardiales</taxon>
        <taxon>Pseudonocardiaceae</taxon>
        <taxon>Labedaea</taxon>
    </lineage>
</organism>
<evidence type="ECO:0000256" key="1">
    <source>
        <dbReference type="SAM" id="Phobius"/>
    </source>
</evidence>
<proteinExistence type="predicted"/>
<accession>A0A4V3CX73</accession>
<feature type="transmembrane region" description="Helical" evidence="1">
    <location>
        <begin position="16"/>
        <end position="37"/>
    </location>
</feature>
<keyword evidence="1" id="KW-1133">Transmembrane helix</keyword>
<dbReference type="RefSeq" id="WP_279538363.1">
    <property type="nucleotide sequence ID" value="NZ_SNXZ01000014.1"/>
</dbReference>
<keyword evidence="3" id="KW-1185">Reference proteome</keyword>
<gene>
    <name evidence="2" type="ORF">EV186_1142</name>
</gene>
<evidence type="ECO:0000313" key="2">
    <source>
        <dbReference type="EMBL" id="TDP89178.1"/>
    </source>
</evidence>
<evidence type="ECO:0000313" key="3">
    <source>
        <dbReference type="Proteomes" id="UP000295444"/>
    </source>
</evidence>
<dbReference type="EMBL" id="SNXZ01000014">
    <property type="protein sequence ID" value="TDP89178.1"/>
    <property type="molecule type" value="Genomic_DNA"/>
</dbReference>
<keyword evidence="1" id="KW-0472">Membrane</keyword>
<keyword evidence="1" id="KW-0812">Transmembrane</keyword>
<dbReference type="Proteomes" id="UP000295444">
    <property type="component" value="Unassembled WGS sequence"/>
</dbReference>
<comment type="caution">
    <text evidence="2">The sequence shown here is derived from an EMBL/GenBank/DDBJ whole genome shotgun (WGS) entry which is preliminary data.</text>
</comment>
<sequence length="41" mass="4505">MLIIAQMDPPTGLESWALRLVVLAGLVAALVLAIRAYRSRR</sequence>
<dbReference type="AlphaFoldDB" id="A0A4V3CX73"/>
<protein>
    <submittedName>
        <fullName evidence="2">Uncharacterized protein</fullName>
    </submittedName>
</protein>
<reference evidence="2 3" key="1">
    <citation type="submission" date="2019-03" db="EMBL/GenBank/DDBJ databases">
        <title>Genomic Encyclopedia of Type Strains, Phase IV (KMG-IV): sequencing the most valuable type-strain genomes for metagenomic binning, comparative biology and taxonomic classification.</title>
        <authorList>
            <person name="Goeker M."/>
        </authorList>
    </citation>
    <scope>NUCLEOTIDE SEQUENCE [LARGE SCALE GENOMIC DNA]</scope>
    <source>
        <strain evidence="2 3">DSM 45361</strain>
    </source>
</reference>
<name>A0A4V3CX73_LABRH</name>